<reference evidence="6" key="1">
    <citation type="submission" date="2023-01" db="EMBL/GenBank/DDBJ databases">
        <title>Genome assembly of the deep-sea coral Lophelia pertusa.</title>
        <authorList>
            <person name="Herrera S."/>
            <person name="Cordes E."/>
        </authorList>
    </citation>
    <scope>NUCLEOTIDE SEQUENCE</scope>
    <source>
        <strain evidence="6">USNM1676648</strain>
        <tissue evidence="6">Polyp</tissue>
    </source>
</reference>
<dbReference type="Proteomes" id="UP001163046">
    <property type="component" value="Unassembled WGS sequence"/>
</dbReference>
<dbReference type="EMBL" id="MU825403">
    <property type="protein sequence ID" value="KAJ7392007.1"/>
    <property type="molecule type" value="Genomic_DNA"/>
</dbReference>
<comment type="caution">
    <text evidence="6">The sequence shown here is derived from an EMBL/GenBank/DDBJ whole genome shotgun (WGS) entry which is preliminary data.</text>
</comment>
<name>A0A9X0D981_9CNID</name>
<dbReference type="PANTHER" id="PTHR15651:SF7">
    <property type="entry name" value="ARMADILLO REPEAT-CONTAINING PROTEIN 8"/>
    <property type="match status" value="1"/>
</dbReference>
<dbReference type="GO" id="GO:0043161">
    <property type="term" value="P:proteasome-mediated ubiquitin-dependent protein catabolic process"/>
    <property type="evidence" value="ECO:0007669"/>
    <property type="project" value="TreeGrafter"/>
</dbReference>
<dbReference type="PANTHER" id="PTHR15651">
    <property type="entry name" value="ARMADILLO REPEAT-CONTAINING PROTEIN 8"/>
    <property type="match status" value="1"/>
</dbReference>
<dbReference type="InterPro" id="IPR038739">
    <property type="entry name" value="ARMC8/Vid28"/>
</dbReference>
<sequence length="394" mass="43017">MLEPSVTTAEHTYFGQPSEREKQLIIMKMPVFTEPDTDEVFVNNLSSPDHDDRLQAVTNIKNAVIGNKAKKSSFIRLDIIPKIIELLVQDDTGIEFVVESVVLLGSLARGSAENVQALLEAHSLEVFLKGICHSDARVVEASVRSLRTLYYSSLTPSGPIFENPSIVPQLVELLSSSLSNAEGAASILSKCCQGPAHQALLCNMGAVSALMPLLVCDIPKIQQPALQCYAAISFQNGAVSLAMKSATHQGERLIQIFTKLLSRDRPDEIQLGAAKWAIPAVENHSLLIKVLATAVRMCKWDKILTVRAEAAETLAFLIEEDTELQRTAAISDHLIRTLTGFLVKSDLDDSSYALMRESAFKALASVGANDEDIRKKVRASLVITKVSDLSCKIY</sequence>
<dbReference type="Gene3D" id="1.25.10.10">
    <property type="entry name" value="Leucine-rich Repeat Variant"/>
    <property type="match status" value="1"/>
</dbReference>
<dbReference type="GO" id="GO:0034657">
    <property type="term" value="C:GID complex"/>
    <property type="evidence" value="ECO:0007669"/>
    <property type="project" value="TreeGrafter"/>
</dbReference>
<dbReference type="InterPro" id="IPR011989">
    <property type="entry name" value="ARM-like"/>
</dbReference>
<gene>
    <name evidence="6" type="primary">ARMC8_3</name>
    <name evidence="6" type="ORF">OS493_014940</name>
</gene>
<evidence type="ECO:0000256" key="2">
    <source>
        <dbReference type="ARBA" id="ARBA00004496"/>
    </source>
</evidence>
<dbReference type="OrthoDB" id="5559898at2759"/>
<evidence type="ECO:0000256" key="5">
    <source>
        <dbReference type="ARBA" id="ARBA00023242"/>
    </source>
</evidence>
<keyword evidence="3" id="KW-0963">Cytoplasm</keyword>
<evidence type="ECO:0000313" key="6">
    <source>
        <dbReference type="EMBL" id="KAJ7392007.1"/>
    </source>
</evidence>
<dbReference type="GO" id="GO:0005737">
    <property type="term" value="C:cytoplasm"/>
    <property type="evidence" value="ECO:0007669"/>
    <property type="project" value="UniProtKB-SubCell"/>
</dbReference>
<dbReference type="AlphaFoldDB" id="A0A9X0D981"/>
<dbReference type="FunFam" id="1.25.10.10:FF:000070">
    <property type="entry name" value="armadillo repeat-containing protein 8 isoform X1"/>
    <property type="match status" value="1"/>
</dbReference>
<dbReference type="InterPro" id="IPR016024">
    <property type="entry name" value="ARM-type_fold"/>
</dbReference>
<dbReference type="GO" id="GO:0005634">
    <property type="term" value="C:nucleus"/>
    <property type="evidence" value="ECO:0007669"/>
    <property type="project" value="UniProtKB-SubCell"/>
</dbReference>
<organism evidence="6 7">
    <name type="scientific">Desmophyllum pertusum</name>
    <dbReference type="NCBI Taxonomy" id="174260"/>
    <lineage>
        <taxon>Eukaryota</taxon>
        <taxon>Metazoa</taxon>
        <taxon>Cnidaria</taxon>
        <taxon>Anthozoa</taxon>
        <taxon>Hexacorallia</taxon>
        <taxon>Scleractinia</taxon>
        <taxon>Caryophylliina</taxon>
        <taxon>Caryophylliidae</taxon>
        <taxon>Desmophyllum</taxon>
    </lineage>
</organism>
<evidence type="ECO:0000313" key="7">
    <source>
        <dbReference type="Proteomes" id="UP001163046"/>
    </source>
</evidence>
<keyword evidence="4" id="KW-0677">Repeat</keyword>
<evidence type="ECO:0000256" key="3">
    <source>
        <dbReference type="ARBA" id="ARBA00022490"/>
    </source>
</evidence>
<protein>
    <submittedName>
        <fullName evidence="6">Armadillo repeat-containing protein 8</fullName>
    </submittedName>
</protein>
<dbReference type="SUPFAM" id="SSF48371">
    <property type="entry name" value="ARM repeat"/>
    <property type="match status" value="1"/>
</dbReference>
<keyword evidence="7" id="KW-1185">Reference proteome</keyword>
<evidence type="ECO:0000256" key="1">
    <source>
        <dbReference type="ARBA" id="ARBA00004123"/>
    </source>
</evidence>
<keyword evidence="5" id="KW-0539">Nucleus</keyword>
<comment type="subcellular location">
    <subcellularLocation>
        <location evidence="2">Cytoplasm</location>
    </subcellularLocation>
    <subcellularLocation>
        <location evidence="1">Nucleus</location>
    </subcellularLocation>
</comment>
<evidence type="ECO:0000256" key="4">
    <source>
        <dbReference type="ARBA" id="ARBA00022737"/>
    </source>
</evidence>
<proteinExistence type="predicted"/>
<accession>A0A9X0D981</accession>